<dbReference type="PANTHER" id="PTHR43011">
    <property type="entry name" value="IRON-SULFUR CLUSTER ASSEMBLY 2 HOMOLOG, MITOCHONDRIAL"/>
    <property type="match status" value="1"/>
</dbReference>
<proteinExistence type="predicted"/>
<dbReference type="PATRIC" id="fig|1348334.3.peg.4225"/>
<dbReference type="PANTHER" id="PTHR43011:SF1">
    <property type="entry name" value="IRON-SULFUR CLUSTER ASSEMBLY 2 HOMOLOG, MITOCHONDRIAL"/>
    <property type="match status" value="1"/>
</dbReference>
<feature type="domain" description="Core" evidence="1">
    <location>
        <begin position="2"/>
        <end position="102"/>
    </location>
</feature>
<dbReference type="OrthoDB" id="9801228at2"/>
<accession>U7QF25</accession>
<evidence type="ECO:0000313" key="3">
    <source>
        <dbReference type="Proteomes" id="UP000017127"/>
    </source>
</evidence>
<dbReference type="GO" id="GO:0016226">
    <property type="term" value="P:iron-sulfur cluster assembly"/>
    <property type="evidence" value="ECO:0007669"/>
    <property type="project" value="InterPro"/>
</dbReference>
<dbReference type="InterPro" id="IPR000361">
    <property type="entry name" value="ATAP_core_dom"/>
</dbReference>
<evidence type="ECO:0000313" key="2">
    <source>
        <dbReference type="EMBL" id="ERT05685.1"/>
    </source>
</evidence>
<reference evidence="2 3" key="1">
    <citation type="journal article" date="2013" name="Front. Microbiol.">
        <title>Comparative genomic analyses of the cyanobacterium, Lyngbya aestuarii BL J, a powerful hydrogen producer.</title>
        <authorList>
            <person name="Kothari A."/>
            <person name="Vaughn M."/>
            <person name="Garcia-Pichel F."/>
        </authorList>
    </citation>
    <scope>NUCLEOTIDE SEQUENCE [LARGE SCALE GENOMIC DNA]</scope>
    <source>
        <strain evidence="2 3">BL J</strain>
    </source>
</reference>
<dbReference type="GO" id="GO:0051537">
    <property type="term" value="F:2 iron, 2 sulfur cluster binding"/>
    <property type="evidence" value="ECO:0007669"/>
    <property type="project" value="UniProtKB-ARBA"/>
</dbReference>
<dbReference type="AlphaFoldDB" id="U7QF25"/>
<dbReference type="Proteomes" id="UP000017127">
    <property type="component" value="Unassembled WGS sequence"/>
</dbReference>
<gene>
    <name evidence="2" type="ORF">M595_4371</name>
</gene>
<dbReference type="InterPro" id="IPR035903">
    <property type="entry name" value="HesB-like_dom_sf"/>
</dbReference>
<dbReference type="SUPFAM" id="SSF89360">
    <property type="entry name" value="HesB-like domain"/>
    <property type="match status" value="1"/>
</dbReference>
<sequence length="109" mass="12111">MIQVTPAATREVFRLKSKQKSANALFRVRVQPGGCCGLYYQMTFDQVLQPDDVVYKCGEIQVVIDTQSLSQLEGLTLDYSEDLMGGGFRFNNPHAAQTCGCSHSFQARV</sequence>
<dbReference type="GO" id="GO:0005506">
    <property type="term" value="F:iron ion binding"/>
    <property type="evidence" value="ECO:0007669"/>
    <property type="project" value="TreeGrafter"/>
</dbReference>
<dbReference type="InterPro" id="IPR016092">
    <property type="entry name" value="ATAP"/>
</dbReference>
<dbReference type="Gene3D" id="2.60.300.12">
    <property type="entry name" value="HesB-like domain"/>
    <property type="match status" value="1"/>
</dbReference>
<evidence type="ECO:0000259" key="1">
    <source>
        <dbReference type="Pfam" id="PF01521"/>
    </source>
</evidence>
<dbReference type="GO" id="GO:0051539">
    <property type="term" value="F:4 iron, 4 sulfur cluster binding"/>
    <property type="evidence" value="ECO:0007669"/>
    <property type="project" value="TreeGrafter"/>
</dbReference>
<dbReference type="RefSeq" id="WP_023068080.1">
    <property type="nucleotide sequence ID" value="NZ_AUZM01000051.1"/>
</dbReference>
<dbReference type="Pfam" id="PF01521">
    <property type="entry name" value="Fe-S_biosyn"/>
    <property type="match status" value="1"/>
</dbReference>
<organism evidence="2 3">
    <name type="scientific">Lyngbya aestuarii BL J</name>
    <dbReference type="NCBI Taxonomy" id="1348334"/>
    <lineage>
        <taxon>Bacteria</taxon>
        <taxon>Bacillati</taxon>
        <taxon>Cyanobacteriota</taxon>
        <taxon>Cyanophyceae</taxon>
        <taxon>Oscillatoriophycideae</taxon>
        <taxon>Oscillatoriales</taxon>
        <taxon>Microcoleaceae</taxon>
        <taxon>Lyngbya</taxon>
    </lineage>
</organism>
<protein>
    <recommendedName>
        <fullName evidence="1">Core domain-containing protein</fullName>
    </recommendedName>
</protein>
<dbReference type="NCBIfam" id="TIGR00049">
    <property type="entry name" value="iron-sulfur cluster assembly accessory protein"/>
    <property type="match status" value="1"/>
</dbReference>
<dbReference type="EMBL" id="AUZM01000051">
    <property type="protein sequence ID" value="ERT05685.1"/>
    <property type="molecule type" value="Genomic_DNA"/>
</dbReference>
<comment type="caution">
    <text evidence="2">The sequence shown here is derived from an EMBL/GenBank/DDBJ whole genome shotgun (WGS) entry which is preliminary data.</text>
</comment>
<keyword evidence="3" id="KW-1185">Reference proteome</keyword>
<name>U7QF25_9CYAN</name>